<dbReference type="InterPro" id="IPR029044">
    <property type="entry name" value="Nucleotide-diphossugar_trans"/>
</dbReference>
<reference evidence="2 3" key="1">
    <citation type="journal article" date="2014" name="BMC Genomics">
        <title>Comparison of environmental and isolate Sulfobacillus genomes reveals diverse carbon, sulfur, nitrogen, and hydrogen metabolisms.</title>
        <authorList>
            <person name="Justice N.B."/>
            <person name="Norman A."/>
            <person name="Brown C.T."/>
            <person name="Singh A."/>
            <person name="Thomas B.C."/>
            <person name="Banfield J.F."/>
        </authorList>
    </citation>
    <scope>NUCLEOTIDE SEQUENCE [LARGE SCALE GENOMIC DNA]</scope>
    <source>
        <strain evidence="2">AMDSBA5</strain>
    </source>
</reference>
<proteinExistence type="predicted"/>
<dbReference type="PANTHER" id="PTHR43685:SF2">
    <property type="entry name" value="GLYCOSYLTRANSFERASE 2-LIKE DOMAIN-CONTAINING PROTEIN"/>
    <property type="match status" value="1"/>
</dbReference>
<comment type="caution">
    <text evidence="2">The sequence shown here is derived from an EMBL/GenBank/DDBJ whole genome shotgun (WGS) entry which is preliminary data.</text>
</comment>
<protein>
    <recommendedName>
        <fullName evidence="1">Glycosyltransferase 2-like domain-containing protein</fullName>
    </recommendedName>
</protein>
<dbReference type="SUPFAM" id="SSF53448">
    <property type="entry name" value="Nucleotide-diphospho-sugar transferases"/>
    <property type="match status" value="1"/>
</dbReference>
<evidence type="ECO:0000313" key="3">
    <source>
        <dbReference type="Proteomes" id="UP000242705"/>
    </source>
</evidence>
<dbReference type="PANTHER" id="PTHR43685">
    <property type="entry name" value="GLYCOSYLTRANSFERASE"/>
    <property type="match status" value="1"/>
</dbReference>
<accession>A0A2T2WSP3</accession>
<evidence type="ECO:0000313" key="2">
    <source>
        <dbReference type="EMBL" id="PSR25267.1"/>
    </source>
</evidence>
<sequence length="252" mass="28450">MPYPKISVIIPTVHNHTIKRALTSIATQNASDLSAVEVFVIRDGQAPFTRQELGSYPFTLHLLGLLPGQGAAGARNVGLHFSSGKYIAFLDDDDEWLPNHLALTIPLVEKTQGIVFTDAELYHVQEGWHEPFRFQYQPSMLTKTSPVIPSTLVTTRATFEEIEIGYFDTQIPAYSDWDWILRASRRGVPITRLPEITANYYFSIDSTSSRPCKMAPELRKLRSKHHLGPVPVANFAKMMTDPWFAKWRIPGP</sequence>
<dbReference type="InterPro" id="IPR001173">
    <property type="entry name" value="Glyco_trans_2-like"/>
</dbReference>
<dbReference type="Proteomes" id="UP000242705">
    <property type="component" value="Unassembled WGS sequence"/>
</dbReference>
<dbReference type="Pfam" id="PF00535">
    <property type="entry name" value="Glycos_transf_2"/>
    <property type="match status" value="1"/>
</dbReference>
<feature type="domain" description="Glycosyltransferase 2-like" evidence="1">
    <location>
        <begin position="7"/>
        <end position="116"/>
    </location>
</feature>
<gene>
    <name evidence="2" type="ORF">C7B47_12635</name>
</gene>
<dbReference type="InterPro" id="IPR050834">
    <property type="entry name" value="Glycosyltransf_2"/>
</dbReference>
<dbReference type="EMBL" id="PXYX01000033">
    <property type="protein sequence ID" value="PSR25267.1"/>
    <property type="molecule type" value="Genomic_DNA"/>
</dbReference>
<dbReference type="AlphaFoldDB" id="A0A2T2WSP3"/>
<organism evidence="2 3">
    <name type="scientific">Sulfobacillus thermosulfidooxidans</name>
    <dbReference type="NCBI Taxonomy" id="28034"/>
    <lineage>
        <taxon>Bacteria</taxon>
        <taxon>Bacillati</taxon>
        <taxon>Bacillota</taxon>
        <taxon>Clostridia</taxon>
        <taxon>Eubacteriales</taxon>
        <taxon>Clostridiales Family XVII. Incertae Sedis</taxon>
        <taxon>Sulfobacillus</taxon>
    </lineage>
</organism>
<evidence type="ECO:0000259" key="1">
    <source>
        <dbReference type="Pfam" id="PF00535"/>
    </source>
</evidence>
<dbReference type="Gene3D" id="3.90.550.10">
    <property type="entry name" value="Spore Coat Polysaccharide Biosynthesis Protein SpsA, Chain A"/>
    <property type="match status" value="1"/>
</dbReference>
<name>A0A2T2WSP3_SULTH</name>